<evidence type="ECO:0000313" key="1">
    <source>
        <dbReference type="EMBL" id="MDY0748691.1"/>
    </source>
</evidence>
<accession>A0ABU5DQU3</accession>
<dbReference type="EMBL" id="JAXCLA010000011">
    <property type="protein sequence ID" value="MDY0748691.1"/>
    <property type="molecule type" value="Genomic_DNA"/>
</dbReference>
<evidence type="ECO:0000313" key="2">
    <source>
        <dbReference type="Proteomes" id="UP001285263"/>
    </source>
</evidence>
<protein>
    <submittedName>
        <fullName evidence="1">Uncharacterized protein</fullName>
    </submittedName>
</protein>
<comment type="caution">
    <text evidence="1">The sequence shown here is derived from an EMBL/GenBank/DDBJ whole genome shotgun (WGS) entry which is preliminary data.</text>
</comment>
<name>A0ABU5DQU3_9BURK</name>
<reference evidence="1 2" key="1">
    <citation type="submission" date="2023-11" db="EMBL/GenBank/DDBJ databases">
        <title>Paucibacter sp. nov., isolated from fresh soil in Korea.</title>
        <authorList>
            <person name="Le N.T.T."/>
        </authorList>
    </citation>
    <scope>NUCLEOTIDE SEQUENCE [LARGE SCALE GENOMIC DNA]</scope>
    <source>
        <strain evidence="1 2">R3-3</strain>
    </source>
</reference>
<keyword evidence="2" id="KW-1185">Reference proteome</keyword>
<dbReference type="RefSeq" id="WP_320426658.1">
    <property type="nucleotide sequence ID" value="NZ_JAXCLA010000011.1"/>
</dbReference>
<proteinExistence type="predicted"/>
<organism evidence="1 2">
    <name type="scientific">Roseateles agri</name>
    <dbReference type="NCBI Taxonomy" id="3098619"/>
    <lineage>
        <taxon>Bacteria</taxon>
        <taxon>Pseudomonadati</taxon>
        <taxon>Pseudomonadota</taxon>
        <taxon>Betaproteobacteria</taxon>
        <taxon>Burkholderiales</taxon>
        <taxon>Sphaerotilaceae</taxon>
        <taxon>Roseateles</taxon>
    </lineage>
</organism>
<dbReference type="Proteomes" id="UP001285263">
    <property type="component" value="Unassembled WGS sequence"/>
</dbReference>
<gene>
    <name evidence="1" type="ORF">SNE35_29605</name>
</gene>
<sequence>MRSKDWLARMRHDGATAAEAPPKARRKITRLELGTFANDLEAAATFLGRNRKSLGDYLADGIAEKYGQVLDVWASRRAFPIDLPYDADVIGAPAHDAFHQLRAGNPHIAGPIAAYALNAQAKSYHTGLPNQSDALQTCFLRAVVALSWVANPNPQRLAALSGSVEGMPALAALHHEVVAVIEAQQYQRGVPEHEPWFYLHELTAGFLLCYELLRIVCNMFVLTEENRAPLNRDEQRHAAREILGRYAHYQLADLTRLHSSSRMHWNFVQLATIANGAGDIDPLDTRPEAVAIFEARTIFIRGIAQLKRNYGRHFPAIRRFLDQDEDTGPLLRQLGYGERPSPL</sequence>